<dbReference type="EMBL" id="JBBUKT010000005">
    <property type="protein sequence ID" value="MEK7951697.1"/>
    <property type="molecule type" value="Genomic_DNA"/>
</dbReference>
<dbReference type="RefSeq" id="WP_341405367.1">
    <property type="nucleotide sequence ID" value="NZ_JBBUKT010000005.1"/>
</dbReference>
<gene>
    <name evidence="1" type="ORF">WKV53_14360</name>
</gene>
<comment type="caution">
    <text evidence="1">The sequence shown here is derived from an EMBL/GenBank/DDBJ whole genome shotgun (WGS) entry which is preliminary data.</text>
</comment>
<proteinExistence type="predicted"/>
<accession>A0ABU9AY65</accession>
<keyword evidence="2" id="KW-1185">Reference proteome</keyword>
<protein>
    <submittedName>
        <fullName evidence="1">Uncharacterized protein</fullName>
    </submittedName>
</protein>
<reference evidence="1 2" key="1">
    <citation type="submission" date="2024-04" db="EMBL/GenBank/DDBJ databases">
        <title>Luteolibacter sp. isolated from soil.</title>
        <authorList>
            <person name="An J."/>
        </authorList>
    </citation>
    <scope>NUCLEOTIDE SEQUENCE [LARGE SCALE GENOMIC DNA]</scope>
    <source>
        <strain evidence="1 2">Y139</strain>
    </source>
</reference>
<name>A0ABU9AY65_9BACT</name>
<dbReference type="Proteomes" id="UP001371305">
    <property type="component" value="Unassembled WGS sequence"/>
</dbReference>
<evidence type="ECO:0000313" key="1">
    <source>
        <dbReference type="EMBL" id="MEK7951697.1"/>
    </source>
</evidence>
<organism evidence="1 2">
    <name type="scientific">Luteolibacter soli</name>
    <dbReference type="NCBI Taxonomy" id="3135280"/>
    <lineage>
        <taxon>Bacteria</taxon>
        <taxon>Pseudomonadati</taxon>
        <taxon>Verrucomicrobiota</taxon>
        <taxon>Verrucomicrobiia</taxon>
        <taxon>Verrucomicrobiales</taxon>
        <taxon>Verrucomicrobiaceae</taxon>
        <taxon>Luteolibacter</taxon>
    </lineage>
</organism>
<sequence length="78" mass="8815">MEAKVLGPDDDPPLTREVIYPVSIGEIFGKIWVCFECLQEQKPPVEGIDLEDEESLIRFEEAVGVEAVCVGCFKERWS</sequence>
<evidence type="ECO:0000313" key="2">
    <source>
        <dbReference type="Proteomes" id="UP001371305"/>
    </source>
</evidence>